<keyword evidence="1" id="KW-0677">Repeat</keyword>
<keyword evidence="5" id="KW-0812">Transmembrane</keyword>
<feature type="repeat" description="ANK" evidence="3">
    <location>
        <begin position="1250"/>
        <end position="1282"/>
    </location>
</feature>
<gene>
    <name evidence="6" type="ORF">NECAME_01725</name>
</gene>
<dbReference type="KEGG" id="nai:NECAME_01725"/>
<dbReference type="PRINTS" id="PR01415">
    <property type="entry name" value="ANKYRIN"/>
</dbReference>
<keyword evidence="5" id="KW-1133">Transmembrane helix</keyword>
<feature type="compositionally biased region" description="Basic and acidic residues" evidence="4">
    <location>
        <begin position="138"/>
        <end position="150"/>
    </location>
</feature>
<dbReference type="OrthoDB" id="195446at2759"/>
<dbReference type="Pfam" id="PF00023">
    <property type="entry name" value="Ank"/>
    <property type="match status" value="2"/>
</dbReference>
<feature type="compositionally biased region" description="Polar residues" evidence="4">
    <location>
        <begin position="187"/>
        <end position="198"/>
    </location>
</feature>
<evidence type="ECO:0000313" key="7">
    <source>
        <dbReference type="Proteomes" id="UP000053676"/>
    </source>
</evidence>
<feature type="repeat" description="ANK" evidence="3">
    <location>
        <begin position="1070"/>
        <end position="1102"/>
    </location>
</feature>
<feature type="repeat" description="ANK" evidence="3">
    <location>
        <begin position="553"/>
        <end position="585"/>
    </location>
</feature>
<feature type="transmembrane region" description="Helical" evidence="5">
    <location>
        <begin position="1662"/>
        <end position="1681"/>
    </location>
</feature>
<feature type="repeat" description="ANK" evidence="3">
    <location>
        <begin position="985"/>
        <end position="1007"/>
    </location>
</feature>
<feature type="transmembrane region" description="Helical" evidence="5">
    <location>
        <begin position="1578"/>
        <end position="1604"/>
    </location>
</feature>
<feature type="repeat" description="ANK" evidence="3">
    <location>
        <begin position="1182"/>
        <end position="1214"/>
    </location>
</feature>
<dbReference type="PROSITE" id="PS50297">
    <property type="entry name" value="ANK_REP_REGION"/>
    <property type="match status" value="18"/>
</dbReference>
<feature type="compositionally biased region" description="Basic and acidic residues" evidence="4">
    <location>
        <begin position="221"/>
        <end position="232"/>
    </location>
</feature>
<dbReference type="InterPro" id="IPR002110">
    <property type="entry name" value="Ankyrin_rpt"/>
</dbReference>
<feature type="repeat" description="ANK" evidence="3">
    <location>
        <begin position="419"/>
        <end position="451"/>
    </location>
</feature>
<sequence>MEGVERPPGILANALWEIKTQQNGKDPPPLLFQKRTRSMDGRRGMLAVGLKEMKAALEELKADREEESTRIGILGSALEEMKQISCSKPTIDIVTRPKSADQVEPKGMIGLLLQNKDEAELEYLGLKALMLDNVQKADVEKPEVDRKTPSQEDTASTTRKKMFVPKMKSKESVSSSDETKTRASPPESKTTFTDSSPRIGSPIPPKTTSSPANDNLTSDSQEEKVKDGKESEPSETQVDLSMADPQTKILYMAKHEQWPTMEAELDTVKKNDFSLADQNGFTALLLAVKEGKRSLFEKLLAKGADINTVTKDHRNAAHICAMYADKEMLDAIIAKNRDLLRRAAGPHQQLPIHLACERRSKKTFFIVRRILDEYEQQRLERDGSGSMPIHLALKVGNVSLAELLLSHHSQQQSNARDGAGDTLLHLACRGGSMEAIRVAIAAGCDDANMQNAVGRTPLHEVAHLGDANLLKVMFKLHANANILDKDDKTPVHVAAERGFTSIVEQLIDKFGGSIRARTRDGSTLLHIAASSGHTSTALAFLKRGVPLFMPNKKGALGLHSAAAAGFNEVVKMLIARGTNVDIRTRDNYTALHVAVQSGKASVVETLLGAGADIHVKGGELGQTALHIAASLSGPESRECAIMLLKSGGQPDVAQEDGETCLHLAARNGNREIMRLLLNENANLQLMSKTGETPLHVAAKSCNFEAAQMIVNHMAQSLSPDEIRRYVNQRTNPVKWIENAIPFVLIYVGHQDGFTAVHYAAEISSDQLHFPGEDAKLMNLLIDYGGQVDLQSLNSNETAMHMAARSGNQAVLLAMVNKIGAGTVQIVQNKQSKVSIGYIFFVVMTTKALDVQNGLSPLLEACSRGHTGVAQILLQHHARIDVFDDNGRTALHLAALNGHLQIVHLLLQHKAFVNSKSKTGEAPLHLAAQNGHVRVVNVLVQDHGASLEAITLDNQTALHFSARHGQLVVSQTLLALGANPNARDDKGQTPLHLAAENDYPDVVKLFLKMKQNNRGVLTAIDHNGFTCAHIAAMKSVGFLFLIHIFEGSLAVVRELMMIDKAMVIQAKTKTLEATTLHMAAAGGHANIVKILLENGANAEDENAHGMTALHLGAKNGFVSILEAFDKSLWRRCSRKTGLNALHIAAYYGNSDFVNEMLKSVPASIRSEPPIYNHHVVKEFATEYGFTPLHLAAQSGHDSLVRMLLNQGVQVDATSTTMNVIPLHLAAQQGHIAVVGMLLSRSTQQQHAKDWRGRTPLHLAAMNGHYEMVSLLIAQGSNINVMDQNGWTGMHFATKAGHLNVVKLFVKSSADELAETKEGKVPLCFAAAHNHIECLRFLLKQKHDTHQLMEDRRFIFDLMVCGKGTDNEPLQEFILQSPAPIDTAVKLSALYRDMSEKEKERAKDLSNVAVFSENMAVELLGITATEYNAAILLKAKDNRGRPLLDVLIENEQKEVVSYASVQRYLTEIWTARVDWSFGKTVAFTLFVLICPPAWFYFSLPLDSRIGRAPIIKFVCHIVSHVYFTILLTVVVLNITHKMYEVTSVVPNPVEWLLLLWLSGNLVSELSNVGGGSGLGIVKVLILVLSAAAIAVHVLAFLLPAVVMTHLDNDEKLHFARTMLYLKNQLFAFALLFAFVEYLDFLTVHHLFGPWAIIIRDLMYDLARFLVILLLFVAGFTLHVTSIFQPAYQPLDEDSAELMRLASPEQTLEMLFFSLFGLVEPDSMPPLHLVPDFAKIILKLLFGIYMMVTLIVSFFVLINLLIAMMSDTYQRIQAQSDKEWKFGRAILIRQMNKRSATPSPINMLTKLFVVLKVAFRNRCKFLLRFFFRNLVILRSIFVDCSTTLTSSHREEETEVSHMDLEEFYRADHTFCKVIVDYGICALVLLAQLLNCTAIVRIRNGVASRRQTEFYSILVTSQNPWTDMRGDGAELGASTDWNIETVIDWKRIVSMYYQMNGKKDEPDEVED</sequence>
<keyword evidence="7" id="KW-1185">Reference proteome</keyword>
<feature type="transmembrane region" description="Helical" evidence="5">
    <location>
        <begin position="1733"/>
        <end position="1759"/>
    </location>
</feature>
<feature type="transmembrane region" description="Helical" evidence="5">
    <location>
        <begin position="1818"/>
        <end position="1835"/>
    </location>
</feature>
<dbReference type="InterPro" id="IPR051165">
    <property type="entry name" value="Multifunctional_ANK_Repeat"/>
</dbReference>
<dbReference type="STRING" id="51031.W2TSE1"/>
<feature type="repeat" description="ANK" evidence="3">
    <location>
        <begin position="952"/>
        <end position="984"/>
    </location>
</feature>
<evidence type="ECO:0000256" key="2">
    <source>
        <dbReference type="ARBA" id="ARBA00023043"/>
    </source>
</evidence>
<dbReference type="InterPro" id="IPR036770">
    <property type="entry name" value="Ankyrin_rpt-contain_sf"/>
</dbReference>
<evidence type="ECO:0000256" key="1">
    <source>
        <dbReference type="ARBA" id="ARBA00022737"/>
    </source>
</evidence>
<reference evidence="7" key="1">
    <citation type="journal article" date="2014" name="Nat. Genet.">
        <title>Genome of the human hookworm Necator americanus.</title>
        <authorList>
            <person name="Tang Y.T."/>
            <person name="Gao X."/>
            <person name="Rosa B.A."/>
            <person name="Abubucker S."/>
            <person name="Hallsworth-Pepin K."/>
            <person name="Martin J."/>
            <person name="Tyagi R."/>
            <person name="Heizer E."/>
            <person name="Zhang X."/>
            <person name="Bhonagiri-Palsikar V."/>
            <person name="Minx P."/>
            <person name="Warren W.C."/>
            <person name="Wang Q."/>
            <person name="Zhan B."/>
            <person name="Hotez P.J."/>
            <person name="Sternberg P.W."/>
            <person name="Dougall A."/>
            <person name="Gaze S.T."/>
            <person name="Mulvenna J."/>
            <person name="Sotillo J."/>
            <person name="Ranganathan S."/>
            <person name="Rabelo E.M."/>
            <person name="Wilson R.K."/>
            <person name="Felgner P.L."/>
            <person name="Bethony J."/>
            <person name="Hawdon J.M."/>
            <person name="Gasser R.B."/>
            <person name="Loukas A."/>
            <person name="Mitreva M."/>
        </authorList>
    </citation>
    <scope>NUCLEOTIDE SEQUENCE [LARGE SCALE GENOMIC DNA]</scope>
</reference>
<feature type="transmembrane region" description="Helical" evidence="5">
    <location>
        <begin position="1871"/>
        <end position="1892"/>
    </location>
</feature>
<feature type="repeat" description="ANK" evidence="3">
    <location>
        <begin position="1216"/>
        <end position="1248"/>
    </location>
</feature>
<evidence type="ECO:0000313" key="6">
    <source>
        <dbReference type="EMBL" id="ETN83932.1"/>
    </source>
</evidence>
<dbReference type="Pfam" id="PF12796">
    <property type="entry name" value="Ank_2"/>
    <property type="match status" value="8"/>
</dbReference>
<dbReference type="Gene3D" id="1.25.40.20">
    <property type="entry name" value="Ankyrin repeat-containing domain"/>
    <property type="match status" value="8"/>
</dbReference>
<feature type="repeat" description="ANK" evidence="3">
    <location>
        <begin position="384"/>
        <end position="416"/>
    </location>
</feature>
<name>W2TSE1_NECAM</name>
<feature type="transmembrane region" description="Helical" evidence="5">
    <location>
        <begin position="1624"/>
        <end position="1650"/>
    </location>
</feature>
<feature type="transmembrane region" description="Helical" evidence="5">
    <location>
        <begin position="1549"/>
        <end position="1566"/>
    </location>
</feature>
<feature type="repeat" description="ANK" evidence="3">
    <location>
        <begin position="586"/>
        <end position="618"/>
    </location>
</feature>
<accession>W2TSE1</accession>
<keyword evidence="2 3" id="KW-0040">ANK repeat</keyword>
<feature type="transmembrane region" description="Helical" evidence="5">
    <location>
        <begin position="1511"/>
        <end position="1529"/>
    </location>
</feature>
<evidence type="ECO:0000256" key="3">
    <source>
        <dbReference type="PROSITE-ProRule" id="PRU00023"/>
    </source>
</evidence>
<feature type="repeat" description="ANK" evidence="3">
    <location>
        <begin position="689"/>
        <end position="721"/>
    </location>
</feature>
<keyword evidence="5" id="KW-0472">Membrane</keyword>
<feature type="repeat" description="ANK" evidence="3">
    <location>
        <begin position="656"/>
        <end position="688"/>
    </location>
</feature>
<feature type="compositionally biased region" description="Polar residues" evidence="4">
    <location>
        <begin position="206"/>
        <end position="219"/>
    </location>
</feature>
<dbReference type="PANTHER" id="PTHR24123">
    <property type="entry name" value="ANKYRIN REPEAT-CONTAINING"/>
    <property type="match status" value="1"/>
</dbReference>
<proteinExistence type="predicted"/>
<dbReference type="PANTHER" id="PTHR24123:SF33">
    <property type="entry name" value="PROTEIN HOS4"/>
    <property type="match status" value="1"/>
</dbReference>
<feature type="repeat" description="ANK" evidence="3">
    <location>
        <begin position="279"/>
        <end position="311"/>
    </location>
</feature>
<dbReference type="EMBL" id="KI658066">
    <property type="protein sequence ID" value="ETN83932.1"/>
    <property type="molecule type" value="Genomic_DNA"/>
</dbReference>
<dbReference type="OMA" id="CLYIRNQ"/>
<dbReference type="SUPFAM" id="SSF48403">
    <property type="entry name" value="Ankyrin repeat"/>
    <property type="match status" value="4"/>
</dbReference>
<feature type="repeat" description="ANK" evidence="3">
    <location>
        <begin position="1283"/>
        <end position="1315"/>
    </location>
</feature>
<feature type="repeat" description="ANK" evidence="3">
    <location>
        <begin position="852"/>
        <end position="884"/>
    </location>
</feature>
<feature type="repeat" description="ANK" evidence="3">
    <location>
        <begin position="885"/>
        <end position="917"/>
    </location>
</feature>
<dbReference type="Proteomes" id="UP000053676">
    <property type="component" value="Unassembled WGS sequence"/>
</dbReference>
<feature type="repeat" description="ANK" evidence="3">
    <location>
        <begin position="453"/>
        <end position="485"/>
    </location>
</feature>
<feature type="region of interest" description="Disordered" evidence="4">
    <location>
        <begin position="138"/>
        <end position="244"/>
    </location>
</feature>
<feature type="repeat" description="ANK" evidence="3">
    <location>
        <begin position="918"/>
        <end position="940"/>
    </location>
</feature>
<dbReference type="SMART" id="SM00248">
    <property type="entry name" value="ANK"/>
    <property type="match status" value="28"/>
</dbReference>
<evidence type="ECO:0000256" key="4">
    <source>
        <dbReference type="SAM" id="MobiDB-lite"/>
    </source>
</evidence>
<protein>
    <submittedName>
        <fullName evidence="6">Ankyrin repeat protein</fullName>
    </submittedName>
</protein>
<dbReference type="PROSITE" id="PS50088">
    <property type="entry name" value="ANK_REPEAT"/>
    <property type="match status" value="19"/>
</dbReference>
<organism evidence="6 7">
    <name type="scientific">Necator americanus</name>
    <name type="common">Human hookworm</name>
    <dbReference type="NCBI Taxonomy" id="51031"/>
    <lineage>
        <taxon>Eukaryota</taxon>
        <taxon>Metazoa</taxon>
        <taxon>Ecdysozoa</taxon>
        <taxon>Nematoda</taxon>
        <taxon>Chromadorea</taxon>
        <taxon>Rhabditida</taxon>
        <taxon>Rhabditina</taxon>
        <taxon>Rhabditomorpha</taxon>
        <taxon>Strongyloidea</taxon>
        <taxon>Ancylostomatidae</taxon>
        <taxon>Bunostominae</taxon>
        <taxon>Necator</taxon>
    </lineage>
</organism>
<feature type="transmembrane region" description="Helical" evidence="5">
    <location>
        <begin position="1479"/>
        <end position="1499"/>
    </location>
</feature>
<feature type="repeat" description="ANK" evidence="3">
    <location>
        <begin position="520"/>
        <end position="552"/>
    </location>
</feature>
<evidence type="ECO:0000256" key="5">
    <source>
        <dbReference type="SAM" id="Phobius"/>
    </source>
</evidence>